<comment type="caution">
    <text evidence="1">The sequence shown here is derived from an EMBL/GenBank/DDBJ whole genome shotgun (WGS) entry which is preliminary data.</text>
</comment>
<dbReference type="EMBL" id="JAKROA010000013">
    <property type="protein sequence ID" value="KAL5104227.1"/>
    <property type="molecule type" value="Genomic_DNA"/>
</dbReference>
<protein>
    <submittedName>
        <fullName evidence="1">Uncharacterized protein</fullName>
    </submittedName>
</protein>
<accession>A0ABR4Q3T8</accession>
<proteinExistence type="predicted"/>
<dbReference type="Proteomes" id="UP001651158">
    <property type="component" value="Unassembled WGS sequence"/>
</dbReference>
<evidence type="ECO:0000313" key="2">
    <source>
        <dbReference type="Proteomes" id="UP001651158"/>
    </source>
</evidence>
<reference evidence="1 2" key="1">
    <citation type="journal article" date="2022" name="Front. Cell. Infect. Microbiol.">
        <title>The Genomes of Two Strains of Taenia crassiceps the Animal Model for the Study of Human Cysticercosis.</title>
        <authorList>
            <person name="Bobes R.J."/>
            <person name="Estrada K."/>
            <person name="Rios-Valencia D.G."/>
            <person name="Calderon-Gallegos A."/>
            <person name="de la Torre P."/>
            <person name="Carrero J.C."/>
            <person name="Sanchez-Flores A."/>
            <person name="Laclette J.P."/>
        </authorList>
    </citation>
    <scope>NUCLEOTIDE SEQUENCE [LARGE SCALE GENOMIC DNA]</scope>
    <source>
        <strain evidence="1">WFUcys</strain>
    </source>
</reference>
<gene>
    <name evidence="1" type="ORF">TcWFU_002560</name>
</gene>
<sequence>MATNKVVMMRRHISQALRDYGASNGMVMAKCAAGYRAHSRPLILVVVVVVVVGVEDCGEWGSRCGIWQWHSNADDRVL</sequence>
<keyword evidence="2" id="KW-1185">Reference proteome</keyword>
<evidence type="ECO:0000313" key="1">
    <source>
        <dbReference type="EMBL" id="KAL5104227.1"/>
    </source>
</evidence>
<organism evidence="1 2">
    <name type="scientific">Taenia crassiceps</name>
    <dbReference type="NCBI Taxonomy" id="6207"/>
    <lineage>
        <taxon>Eukaryota</taxon>
        <taxon>Metazoa</taxon>
        <taxon>Spiralia</taxon>
        <taxon>Lophotrochozoa</taxon>
        <taxon>Platyhelminthes</taxon>
        <taxon>Cestoda</taxon>
        <taxon>Eucestoda</taxon>
        <taxon>Cyclophyllidea</taxon>
        <taxon>Taeniidae</taxon>
        <taxon>Taenia</taxon>
    </lineage>
</organism>
<name>A0ABR4Q3T8_9CEST</name>